<evidence type="ECO:0000256" key="1">
    <source>
        <dbReference type="ARBA" id="ARBA00022729"/>
    </source>
</evidence>
<reference evidence="6 7" key="1">
    <citation type="submission" date="2018-12" db="EMBL/GenBank/DDBJ databases">
        <authorList>
            <person name="Chong R.A."/>
        </authorList>
    </citation>
    <scope>NUCLEOTIDE SEQUENCE [LARGE SCALE GENOMIC DNA]</scope>
    <source>
        <strain evidence="6 7">Hta</strain>
    </source>
</reference>
<dbReference type="PANTHER" id="PTHR37482">
    <property type="entry name" value="OUTER MEMBRANE PROTEIN ASSEMBLY FACTOR BAME"/>
    <property type="match status" value="1"/>
</dbReference>
<dbReference type="PANTHER" id="PTHR37482:SF1">
    <property type="entry name" value="OUTER MEMBRANE PROTEIN ASSEMBLY FACTOR BAME"/>
    <property type="match status" value="1"/>
</dbReference>
<organism evidence="6 7">
    <name type="scientific">Buchnera aphidicola</name>
    <name type="common">Hyadaphis tataricae</name>
    <dbReference type="NCBI Taxonomy" id="1241859"/>
    <lineage>
        <taxon>Bacteria</taxon>
        <taxon>Pseudomonadati</taxon>
        <taxon>Pseudomonadota</taxon>
        <taxon>Gammaproteobacteria</taxon>
        <taxon>Enterobacterales</taxon>
        <taxon>Erwiniaceae</taxon>
        <taxon>Buchnera</taxon>
    </lineage>
</organism>
<keyword evidence="3 4" id="KW-0998">Cell outer membrane</keyword>
<dbReference type="GO" id="GO:1990063">
    <property type="term" value="C:Bam protein complex"/>
    <property type="evidence" value="ECO:0007669"/>
    <property type="project" value="TreeGrafter"/>
</dbReference>
<evidence type="ECO:0000256" key="4">
    <source>
        <dbReference type="HAMAP-Rule" id="MF_00925"/>
    </source>
</evidence>
<dbReference type="RefSeq" id="WP_158356471.1">
    <property type="nucleotide sequence ID" value="NZ_CP034873.1"/>
</dbReference>
<dbReference type="InterPro" id="IPR007450">
    <property type="entry name" value="BamE_dom"/>
</dbReference>
<keyword evidence="1 4" id="KW-0732">Signal</keyword>
<keyword evidence="4" id="KW-0564">Palmitate</keyword>
<dbReference type="InterPro" id="IPR026592">
    <property type="entry name" value="BamE"/>
</dbReference>
<dbReference type="GO" id="GO:0051205">
    <property type="term" value="P:protein insertion into membrane"/>
    <property type="evidence" value="ECO:0007669"/>
    <property type="project" value="UniProtKB-UniRule"/>
</dbReference>
<dbReference type="Proteomes" id="UP000298773">
    <property type="component" value="Chromosome"/>
</dbReference>
<sequence>MNNYRNILLILIFLSGCTILNKKSYDAYNVEALCLTKNDLNRNYIGMTKKQIIYILGEPIISDSFNDVYHYYFYNQDSKNFTQKQLLNLYFKDEKVFNIEVQ</sequence>
<evidence type="ECO:0000256" key="2">
    <source>
        <dbReference type="ARBA" id="ARBA00023136"/>
    </source>
</evidence>
<keyword evidence="2 4" id="KW-0472">Membrane</keyword>
<comment type="subunit">
    <text evidence="4">Part of the Bam complex, which is composed of the outer membrane protein BamA, and four lipoproteins BamB, BamC, BamD and BamE.</text>
</comment>
<keyword evidence="4" id="KW-0449">Lipoprotein</keyword>
<evidence type="ECO:0000256" key="3">
    <source>
        <dbReference type="ARBA" id="ARBA00023237"/>
    </source>
</evidence>
<dbReference type="Pfam" id="PF04355">
    <property type="entry name" value="BamE"/>
    <property type="match status" value="1"/>
</dbReference>
<feature type="domain" description="Outer membrane protein assembly factor BamE" evidence="5">
    <location>
        <begin position="35"/>
        <end position="98"/>
    </location>
</feature>
<dbReference type="AlphaFoldDB" id="A0A4D6Y648"/>
<dbReference type="HAMAP" id="MF_00925">
    <property type="entry name" value="OM_assembly_BamE"/>
    <property type="match status" value="1"/>
</dbReference>
<comment type="subcellular location">
    <subcellularLocation>
        <location evidence="4">Cell outer membrane</location>
        <topology evidence="4">Lipid-anchor</topology>
    </subcellularLocation>
</comment>
<reference evidence="6 7" key="2">
    <citation type="submission" date="2019-05" db="EMBL/GenBank/DDBJ databases">
        <title>Genome evolution of the obligate endosymbiont Buchnera aphidicola.</title>
        <authorList>
            <person name="Moran N.A."/>
        </authorList>
    </citation>
    <scope>NUCLEOTIDE SEQUENCE [LARGE SCALE GENOMIC DNA]</scope>
    <source>
        <strain evidence="6 7">Hta</strain>
    </source>
</reference>
<comment type="function">
    <text evidence="4">Part of the outer membrane protein assembly complex, which is involved in assembly and insertion of beta-barrel proteins into the outer membrane.</text>
</comment>
<dbReference type="GO" id="GO:0030674">
    <property type="term" value="F:protein-macromolecule adaptor activity"/>
    <property type="evidence" value="ECO:0007669"/>
    <property type="project" value="TreeGrafter"/>
</dbReference>
<evidence type="ECO:0000259" key="5">
    <source>
        <dbReference type="Pfam" id="PF04355"/>
    </source>
</evidence>
<evidence type="ECO:0000313" key="6">
    <source>
        <dbReference type="EMBL" id="QCI21501.1"/>
    </source>
</evidence>
<protein>
    <recommendedName>
        <fullName evidence="4">Outer membrane protein assembly factor BamE</fullName>
    </recommendedName>
</protein>
<proteinExistence type="inferred from homology"/>
<evidence type="ECO:0000313" key="7">
    <source>
        <dbReference type="Proteomes" id="UP000298773"/>
    </source>
</evidence>
<dbReference type="InterPro" id="IPR037873">
    <property type="entry name" value="BamE-like"/>
</dbReference>
<comment type="similarity">
    <text evidence="4">Belongs to the BamE family.</text>
</comment>
<dbReference type="GO" id="GO:0043165">
    <property type="term" value="P:Gram-negative-bacterium-type cell outer membrane assembly"/>
    <property type="evidence" value="ECO:0007669"/>
    <property type="project" value="UniProtKB-UniRule"/>
</dbReference>
<dbReference type="OrthoDB" id="9808250at2"/>
<dbReference type="PROSITE" id="PS51257">
    <property type="entry name" value="PROKAR_LIPOPROTEIN"/>
    <property type="match status" value="1"/>
</dbReference>
<dbReference type="Gene3D" id="3.30.1450.10">
    <property type="match status" value="1"/>
</dbReference>
<accession>A0A4D6Y648</accession>
<gene>
    <name evidence="4" type="primary">bamE</name>
    <name evidence="6" type="ORF">D9V69_00920</name>
</gene>
<name>A0A4D6Y648_9GAMM</name>
<dbReference type="EMBL" id="CP034873">
    <property type="protein sequence ID" value="QCI21501.1"/>
    <property type="molecule type" value="Genomic_DNA"/>
</dbReference>